<dbReference type="EMBL" id="JDVG02000192">
    <property type="protein sequence ID" value="KFB73620.1"/>
    <property type="molecule type" value="Genomic_DNA"/>
</dbReference>
<gene>
    <name evidence="1" type="ORF">AW09_001114</name>
</gene>
<organism evidence="1 2">
    <name type="scientific">Candidatus Accumulibacter phosphatis</name>
    <dbReference type="NCBI Taxonomy" id="327160"/>
    <lineage>
        <taxon>Bacteria</taxon>
        <taxon>Pseudomonadati</taxon>
        <taxon>Pseudomonadota</taxon>
        <taxon>Betaproteobacteria</taxon>
        <taxon>Candidatus Accumulibacter</taxon>
    </lineage>
</organism>
<reference evidence="1 2" key="1">
    <citation type="submission" date="2014-02" db="EMBL/GenBank/DDBJ databases">
        <title>Expanding our view of genomic diversity in Candidatus Accumulibacter clades.</title>
        <authorList>
            <person name="Skennerton C.T."/>
            <person name="Barr J.J."/>
            <person name="Slater F.R."/>
            <person name="Bond P.L."/>
            <person name="Tyson G.W."/>
        </authorList>
    </citation>
    <scope>NUCLEOTIDE SEQUENCE [LARGE SCALE GENOMIC DNA]</scope>
    <source>
        <strain evidence="2">BA-91</strain>
    </source>
</reference>
<protein>
    <submittedName>
        <fullName evidence="1">Uncharacterized protein</fullName>
    </submittedName>
</protein>
<proteinExistence type="predicted"/>
<evidence type="ECO:0000313" key="2">
    <source>
        <dbReference type="Proteomes" id="UP000020077"/>
    </source>
</evidence>
<dbReference type="Proteomes" id="UP000020077">
    <property type="component" value="Unassembled WGS sequence"/>
</dbReference>
<dbReference type="AlphaFoldDB" id="A0A080LZY7"/>
<comment type="caution">
    <text evidence="1">The sequence shown here is derived from an EMBL/GenBank/DDBJ whole genome shotgun (WGS) entry which is preliminary data.</text>
</comment>
<name>A0A080LZY7_9PROT</name>
<accession>A0A080LZY7</accession>
<sequence length="179" mass="20327">MRVRADQRVGKAQPSLGAPCTRFPHCLLTNAVEQMFEIDLVDDAHSRRHDAEGLESLHSPFHELIAFAVALELESHVLLQRLWRAVVIDLYRVVDDQVDRHQRLDAPRVESARLRHLPHRCEIAEQWHASEILQHDARDDEGNLLAAACARLPLGKFEDVLLADALAIAVTQQRFENDA</sequence>
<evidence type="ECO:0000313" key="1">
    <source>
        <dbReference type="EMBL" id="KFB73620.1"/>
    </source>
</evidence>